<feature type="transmembrane region" description="Helical" evidence="1">
    <location>
        <begin position="137"/>
        <end position="157"/>
    </location>
</feature>
<reference evidence="3 4" key="2">
    <citation type="submission" date="2019-01" db="EMBL/GenBank/DDBJ databases">
        <title>The decoding of complex shrimp genome reveals the adaptation for benthos swimmer, frequently molting mechanism and breeding impact on genome.</title>
        <authorList>
            <person name="Sun Y."/>
            <person name="Gao Y."/>
            <person name="Yu Y."/>
        </authorList>
    </citation>
    <scope>NUCLEOTIDE SEQUENCE [LARGE SCALE GENOMIC DNA]</scope>
    <source>
        <tissue evidence="3">Muscle</tissue>
    </source>
</reference>
<keyword evidence="1" id="KW-1133">Transmembrane helix</keyword>
<sequence>MRKSNLSFLLKAGWQVALSAGAVDERRGWSQWRSDGKSFAVNSPDFFPVCNFLSVRGAEIGGREHLAVLVGERWLVATFRTFRGEGRGERIRFMYLCLSSHFLILPFLLSITLRLFFSLFIPSLSFSLSRPPLLPPPFFALFLFALLLFFPLAFCVLTRCSCPLASLGFAFCSSLSSSYLTSLPFGPVFFRSPFSSSVTLSSLALLFSFPFSSSLSSSSPLSCFPSLPSLSLLLSLFLHLLIPLILLSYLSPFLLALLSFLYLSPSSPFLYPLHCSILLSPPRCSLLPPSPFFSHPCLSPLPFSLCLCFSFPFPLRSSHSSLLPPSPPSRLSLPVVCSCLPSLLSSFFPLPPFALPLPSPSLFPPLPSLLPFFFERVLSPLPPFSFPLFSLPLPLSPSSPLSALLLRCSFLKPSCSLFSPLFAYPAFPLSLFASFPAARSRSLPLPLSILLFPLFRFPPFFLPSSASSSFLLSSSLA</sequence>
<feature type="signal peptide" evidence="2">
    <location>
        <begin position="1"/>
        <end position="21"/>
    </location>
</feature>
<name>A0A3R7QSI3_PENVA</name>
<dbReference type="AlphaFoldDB" id="A0A3R7QSI3"/>
<evidence type="ECO:0000313" key="4">
    <source>
        <dbReference type="Proteomes" id="UP000283509"/>
    </source>
</evidence>
<keyword evidence="4" id="KW-1185">Reference proteome</keyword>
<proteinExistence type="predicted"/>
<evidence type="ECO:0000313" key="3">
    <source>
        <dbReference type="EMBL" id="ROT76617.1"/>
    </source>
</evidence>
<evidence type="ECO:0000256" key="1">
    <source>
        <dbReference type="SAM" id="Phobius"/>
    </source>
</evidence>
<keyword evidence="1" id="KW-0472">Membrane</keyword>
<protein>
    <submittedName>
        <fullName evidence="3">Uncharacterized protein</fullName>
    </submittedName>
</protein>
<feature type="transmembrane region" description="Helical" evidence="1">
    <location>
        <begin position="230"/>
        <end position="263"/>
    </location>
</feature>
<keyword evidence="1" id="KW-0812">Transmembrane</keyword>
<keyword evidence="2" id="KW-0732">Signal</keyword>
<feature type="chain" id="PRO_5018728356" evidence="2">
    <location>
        <begin position="22"/>
        <end position="477"/>
    </location>
</feature>
<gene>
    <name evidence="3" type="ORF">C7M84_004793</name>
</gene>
<organism evidence="3 4">
    <name type="scientific">Penaeus vannamei</name>
    <name type="common">Whiteleg shrimp</name>
    <name type="synonym">Litopenaeus vannamei</name>
    <dbReference type="NCBI Taxonomy" id="6689"/>
    <lineage>
        <taxon>Eukaryota</taxon>
        <taxon>Metazoa</taxon>
        <taxon>Ecdysozoa</taxon>
        <taxon>Arthropoda</taxon>
        <taxon>Crustacea</taxon>
        <taxon>Multicrustacea</taxon>
        <taxon>Malacostraca</taxon>
        <taxon>Eumalacostraca</taxon>
        <taxon>Eucarida</taxon>
        <taxon>Decapoda</taxon>
        <taxon>Dendrobranchiata</taxon>
        <taxon>Penaeoidea</taxon>
        <taxon>Penaeidae</taxon>
        <taxon>Penaeus</taxon>
    </lineage>
</organism>
<evidence type="ECO:0000256" key="2">
    <source>
        <dbReference type="SAM" id="SignalP"/>
    </source>
</evidence>
<dbReference type="Proteomes" id="UP000283509">
    <property type="component" value="Unassembled WGS sequence"/>
</dbReference>
<accession>A0A3R7QSI3</accession>
<reference evidence="3 4" key="1">
    <citation type="submission" date="2018-04" db="EMBL/GenBank/DDBJ databases">
        <authorList>
            <person name="Zhang X."/>
            <person name="Yuan J."/>
            <person name="Li F."/>
            <person name="Xiang J."/>
        </authorList>
    </citation>
    <scope>NUCLEOTIDE SEQUENCE [LARGE SCALE GENOMIC DNA]</scope>
    <source>
        <tissue evidence="3">Muscle</tissue>
    </source>
</reference>
<feature type="transmembrane region" description="Helical" evidence="1">
    <location>
        <begin position="93"/>
        <end position="117"/>
    </location>
</feature>
<comment type="caution">
    <text evidence="3">The sequence shown here is derived from an EMBL/GenBank/DDBJ whole genome shotgun (WGS) entry which is preliminary data.</text>
</comment>
<feature type="transmembrane region" description="Helical" evidence="1">
    <location>
        <begin position="164"/>
        <end position="182"/>
    </location>
</feature>
<dbReference type="EMBL" id="QCYY01001633">
    <property type="protein sequence ID" value="ROT76617.1"/>
    <property type="molecule type" value="Genomic_DNA"/>
</dbReference>